<dbReference type="OrthoDB" id="432970at2759"/>
<proteinExistence type="predicted"/>
<protein>
    <recommendedName>
        <fullName evidence="5">MYND-type domain-containing protein</fullName>
    </recommendedName>
</protein>
<evidence type="ECO:0000256" key="2">
    <source>
        <dbReference type="ARBA" id="ARBA00022771"/>
    </source>
</evidence>
<dbReference type="EMBL" id="AYKW01000001">
    <property type="protein sequence ID" value="PIL36836.1"/>
    <property type="molecule type" value="Genomic_DNA"/>
</dbReference>
<keyword evidence="7" id="KW-1185">Reference proteome</keyword>
<evidence type="ECO:0000256" key="3">
    <source>
        <dbReference type="ARBA" id="ARBA00022833"/>
    </source>
</evidence>
<feature type="region of interest" description="Disordered" evidence="4">
    <location>
        <begin position="551"/>
        <end position="595"/>
    </location>
</feature>
<dbReference type="AlphaFoldDB" id="A0A2G8SST9"/>
<dbReference type="InterPro" id="IPR002893">
    <property type="entry name" value="Znf_MYND"/>
</dbReference>
<keyword evidence="2" id="KW-0863">Zinc-finger</keyword>
<keyword evidence="3" id="KW-0862">Zinc</keyword>
<feature type="domain" description="MYND-type" evidence="5">
    <location>
        <begin position="502"/>
        <end position="541"/>
    </location>
</feature>
<evidence type="ECO:0000259" key="5">
    <source>
        <dbReference type="Pfam" id="PF01753"/>
    </source>
</evidence>
<dbReference type="Gene3D" id="6.10.140.2220">
    <property type="match status" value="1"/>
</dbReference>
<evidence type="ECO:0000256" key="1">
    <source>
        <dbReference type="ARBA" id="ARBA00022723"/>
    </source>
</evidence>
<evidence type="ECO:0000313" key="6">
    <source>
        <dbReference type="EMBL" id="PIL36836.1"/>
    </source>
</evidence>
<dbReference type="Proteomes" id="UP000230002">
    <property type="component" value="Unassembled WGS sequence"/>
</dbReference>
<reference evidence="6 7" key="1">
    <citation type="journal article" date="2015" name="Sci. Rep.">
        <title>Chromosome-level genome map provides insights into diverse defense mechanisms in the medicinal fungus Ganoderma sinense.</title>
        <authorList>
            <person name="Zhu Y."/>
            <person name="Xu J."/>
            <person name="Sun C."/>
            <person name="Zhou S."/>
            <person name="Xu H."/>
            <person name="Nelson D.R."/>
            <person name="Qian J."/>
            <person name="Song J."/>
            <person name="Luo H."/>
            <person name="Xiang L."/>
            <person name="Li Y."/>
            <person name="Xu Z."/>
            <person name="Ji A."/>
            <person name="Wang L."/>
            <person name="Lu S."/>
            <person name="Hayward A."/>
            <person name="Sun W."/>
            <person name="Li X."/>
            <person name="Schwartz D.C."/>
            <person name="Wang Y."/>
            <person name="Chen S."/>
        </authorList>
    </citation>
    <scope>NUCLEOTIDE SEQUENCE [LARGE SCALE GENOMIC DNA]</scope>
    <source>
        <strain evidence="6 7">ZZ0214-1</strain>
    </source>
</reference>
<evidence type="ECO:0000313" key="7">
    <source>
        <dbReference type="Proteomes" id="UP000230002"/>
    </source>
</evidence>
<keyword evidence="1" id="KW-0479">Metal-binding</keyword>
<feature type="compositionally biased region" description="Low complexity" evidence="4">
    <location>
        <begin position="562"/>
        <end position="586"/>
    </location>
</feature>
<evidence type="ECO:0000256" key="4">
    <source>
        <dbReference type="SAM" id="MobiDB-lite"/>
    </source>
</evidence>
<gene>
    <name evidence="6" type="ORF">GSI_00526</name>
</gene>
<organism evidence="6 7">
    <name type="scientific">Ganoderma sinense ZZ0214-1</name>
    <dbReference type="NCBI Taxonomy" id="1077348"/>
    <lineage>
        <taxon>Eukaryota</taxon>
        <taxon>Fungi</taxon>
        <taxon>Dikarya</taxon>
        <taxon>Basidiomycota</taxon>
        <taxon>Agaricomycotina</taxon>
        <taxon>Agaricomycetes</taxon>
        <taxon>Polyporales</taxon>
        <taxon>Polyporaceae</taxon>
        <taxon>Ganoderma</taxon>
    </lineage>
</organism>
<comment type="caution">
    <text evidence="6">The sequence shown here is derived from an EMBL/GenBank/DDBJ whole genome shotgun (WGS) entry which is preliminary data.</text>
</comment>
<dbReference type="Pfam" id="PF01753">
    <property type="entry name" value="zf-MYND"/>
    <property type="match status" value="1"/>
</dbReference>
<dbReference type="GO" id="GO:0008270">
    <property type="term" value="F:zinc ion binding"/>
    <property type="evidence" value="ECO:0007669"/>
    <property type="project" value="UniProtKB-KW"/>
</dbReference>
<name>A0A2G8SST9_9APHY</name>
<accession>A0A2G8SST9</accession>
<sequence length="595" mass="66131">MIQAAPDFMEKHPRRKNFWSRTVRSDPGRAVRVLSLNGLNDETVEGDTGWDGVYVIEELQDLAREAKSQTWKGLVNAGVTVALCKCALNFQAAVMHKHTTQPNQKEADKVAKDMYSPYFIPFEIMSNAMATCAIPPTATEKRFAEDIKKHWSTVMQRVWSEPARSLEVEPKQTRFKERIVVPQVASRVVLIDPSFLDTIFKPADLTLPVVFRFWMHSSGLQDTRMALSLLSPIIDPSGPPENWKAHLTKKPAPPIKDLLPRLFLGASKTAGSNKKRTPGQTADAVVSASARHLDELDVGDLSWEYNFFHALFTHSKEVNRVFNRAVYKSAKFWAANVSVLRRAAKHNGPNREGIYMSALNTFTAMMDVVDNDGKDFMDALVYNWLSAGIFDALEETMQTCLNAPRGPMVLAGVITALDRYQPQCSAKTRKLFRSELPRPVLVKRLFVLSSFASVGTENTENDPAVMARKAAGIWMQRGWQTLAVLALRMADPDDCTRRTCENKRSAEAEEKGLFVCEKCSMVKYCSDECLTSDVPNHSHVCGWVHVARPGQPGPRAKSDAEPASIAASSQSDSPSPETPTISTSDEGPSKLVDLD</sequence>
<dbReference type="SUPFAM" id="SSF144232">
    <property type="entry name" value="HIT/MYND zinc finger-like"/>
    <property type="match status" value="1"/>
</dbReference>